<dbReference type="EMBL" id="LZHX01000045">
    <property type="protein sequence ID" value="OBF22052.1"/>
    <property type="molecule type" value="Genomic_DNA"/>
</dbReference>
<evidence type="ECO:0000313" key="5">
    <source>
        <dbReference type="Proteomes" id="UP000037594"/>
    </source>
</evidence>
<feature type="signal peptide" evidence="1">
    <location>
        <begin position="1"/>
        <end position="20"/>
    </location>
</feature>
<proteinExistence type="predicted"/>
<dbReference type="RefSeq" id="WP_047036329.1">
    <property type="nucleotide sequence ID" value="NZ_JACKVA010000035.1"/>
</dbReference>
<accession>A0A0J8TY42</accession>
<comment type="caution">
    <text evidence="2">The sequence shown here is derived from an EMBL/GenBank/DDBJ whole genome shotgun (WGS) entry which is preliminary data.</text>
</comment>
<dbReference type="OrthoDB" id="4761308at2"/>
<evidence type="ECO:0008006" key="8">
    <source>
        <dbReference type="Google" id="ProtNLM"/>
    </source>
</evidence>
<keyword evidence="1" id="KW-0732">Signal</keyword>
<dbReference type="Proteomes" id="UP000193811">
    <property type="component" value="Unassembled WGS sequence"/>
</dbReference>
<evidence type="ECO:0000313" key="4">
    <source>
        <dbReference type="EMBL" id="ORV21010.1"/>
    </source>
</evidence>
<reference evidence="4 7" key="2">
    <citation type="submission" date="2016-01" db="EMBL/GenBank/DDBJ databases">
        <title>The new phylogeny of the genus Mycobacterium.</title>
        <authorList>
            <person name="Tarcisio F."/>
            <person name="Conor M."/>
            <person name="Antonella G."/>
            <person name="Elisabetta G."/>
            <person name="Giulia F.S."/>
            <person name="Sara T."/>
            <person name="Anna F."/>
            <person name="Clotilde B."/>
            <person name="Roberto B."/>
            <person name="Veronica D.S."/>
            <person name="Fabio R."/>
            <person name="Monica P."/>
            <person name="Olivier J."/>
            <person name="Enrico T."/>
            <person name="Nicola S."/>
        </authorList>
    </citation>
    <scope>NUCLEOTIDE SEQUENCE [LARGE SCALE GENOMIC DNA]</scope>
    <source>
        <strain evidence="4 7">CCUG 50187</strain>
    </source>
</reference>
<evidence type="ECO:0000256" key="1">
    <source>
        <dbReference type="SAM" id="SignalP"/>
    </source>
</evidence>
<dbReference type="PATRIC" id="fig|451644.5.peg.6261"/>
<sequence length="194" mass="20390">MRRCVVAAAAVAVTAVVTVAGCSHTIDGAAQRASADTADTDRSFGYVDDRCGLLVDSTVQEILAADNLVRPYSGAVCQYVLSRKTQPGPEANADSPAMLDVIFSWFEKGSLDRERAVARSRDAEITDVVVERHQAFVARRDVTGAACAATAAAGSGVISWWVQFRKAGGAVQAGKGDPCQDAKKLLSATLQSEL</sequence>
<protein>
    <recommendedName>
        <fullName evidence="8">Lipoprotein</fullName>
    </recommendedName>
</protein>
<dbReference type="AlphaFoldDB" id="A0A0J8TY42"/>
<feature type="chain" id="PRO_5044544340" description="Lipoprotein" evidence="1">
    <location>
        <begin position="21"/>
        <end position="194"/>
    </location>
</feature>
<keyword evidence="7" id="KW-1185">Reference proteome</keyword>
<dbReference type="PROSITE" id="PS51257">
    <property type="entry name" value="PROKAR_LIPOPROTEIN"/>
    <property type="match status" value="1"/>
</dbReference>
<gene>
    <name evidence="3" type="ORF">A5726_14300</name>
    <name evidence="2" type="ORF">ACT17_30520</name>
    <name evidence="4" type="ORF">AWB98_01590</name>
</gene>
<dbReference type="Proteomes" id="UP000093779">
    <property type="component" value="Unassembled WGS sequence"/>
</dbReference>
<dbReference type="Proteomes" id="UP000037594">
    <property type="component" value="Unassembled WGS sequence"/>
</dbReference>
<evidence type="ECO:0000313" key="6">
    <source>
        <dbReference type="Proteomes" id="UP000093779"/>
    </source>
</evidence>
<dbReference type="InterPro" id="IPR024520">
    <property type="entry name" value="DUF3558"/>
</dbReference>
<dbReference type="EMBL" id="LFOD01000049">
    <property type="protein sequence ID" value="KMV14356.1"/>
    <property type="molecule type" value="Genomic_DNA"/>
</dbReference>
<dbReference type="Pfam" id="PF12079">
    <property type="entry name" value="DUF3558"/>
    <property type="match status" value="1"/>
</dbReference>
<evidence type="ECO:0000313" key="3">
    <source>
        <dbReference type="EMBL" id="OBF22052.1"/>
    </source>
</evidence>
<reference evidence="2 5" key="1">
    <citation type="submission" date="2015-06" db="EMBL/GenBank/DDBJ databases">
        <title>Genome sequence of Mycobacterium conceptionense strain MLE.</title>
        <authorList>
            <person name="Greninger A.L."/>
            <person name="Cunningham G."/>
            <person name="Chiu C.Y."/>
            <person name="Miller S."/>
        </authorList>
    </citation>
    <scope>NUCLEOTIDE SEQUENCE [LARGE SCALE GENOMIC DNA]</scope>
    <source>
        <strain evidence="2 5">MLE</strain>
    </source>
</reference>
<dbReference type="EMBL" id="LQOP01000034">
    <property type="protein sequence ID" value="ORV21010.1"/>
    <property type="molecule type" value="Genomic_DNA"/>
</dbReference>
<dbReference type="GeneID" id="44299653"/>
<name>A0A0J8TY42_9MYCO</name>
<reference evidence="3 6" key="3">
    <citation type="submission" date="2016-06" db="EMBL/GenBank/DDBJ databases">
        <authorList>
            <person name="Kjaerup R.B."/>
            <person name="Dalgaard T.S."/>
            <person name="Juul-Madsen H.R."/>
        </authorList>
    </citation>
    <scope>NUCLEOTIDE SEQUENCE [LARGE SCALE GENOMIC DNA]</scope>
    <source>
        <strain evidence="3 6">ACS1953</strain>
    </source>
</reference>
<evidence type="ECO:0000313" key="7">
    <source>
        <dbReference type="Proteomes" id="UP000193811"/>
    </source>
</evidence>
<organism evidence="2 5">
    <name type="scientific">Mycolicibacterium conceptionense</name>
    <dbReference type="NCBI Taxonomy" id="451644"/>
    <lineage>
        <taxon>Bacteria</taxon>
        <taxon>Bacillati</taxon>
        <taxon>Actinomycetota</taxon>
        <taxon>Actinomycetes</taxon>
        <taxon>Mycobacteriales</taxon>
        <taxon>Mycobacteriaceae</taxon>
        <taxon>Mycolicibacterium</taxon>
    </lineage>
</organism>
<evidence type="ECO:0000313" key="2">
    <source>
        <dbReference type="EMBL" id="KMV14356.1"/>
    </source>
</evidence>